<reference evidence="4" key="1">
    <citation type="submission" date="2022-08" db="EMBL/GenBank/DDBJ databases">
        <title>Novel sulfate-reducing endosymbionts in the free-living metamonad Anaeramoeba.</title>
        <authorList>
            <person name="Jerlstrom-Hultqvist J."/>
            <person name="Cepicka I."/>
            <person name="Gallot-Lavallee L."/>
            <person name="Salas-Leiva D."/>
            <person name="Curtis B.A."/>
            <person name="Zahonova K."/>
            <person name="Pipaliya S."/>
            <person name="Dacks J."/>
            <person name="Roger A.J."/>
        </authorList>
    </citation>
    <scope>NUCLEOTIDE SEQUENCE</scope>
    <source>
        <strain evidence="4">Schooner1</strain>
    </source>
</reference>
<keyword evidence="3" id="KW-0732">Signal</keyword>
<evidence type="ECO:0000313" key="4">
    <source>
        <dbReference type="EMBL" id="KAJ6254026.1"/>
    </source>
</evidence>
<keyword evidence="5" id="KW-1185">Reference proteome</keyword>
<feature type="transmembrane region" description="Helical" evidence="2">
    <location>
        <begin position="797"/>
        <end position="817"/>
    </location>
</feature>
<protein>
    <recommendedName>
        <fullName evidence="6">Dolichyl-phosphate-mannose--protein mannosyltransferase</fullName>
    </recommendedName>
</protein>
<feature type="transmembrane region" description="Helical" evidence="2">
    <location>
        <begin position="761"/>
        <end position="788"/>
    </location>
</feature>
<feature type="transmembrane region" description="Helical" evidence="2">
    <location>
        <begin position="852"/>
        <end position="870"/>
    </location>
</feature>
<evidence type="ECO:0000313" key="5">
    <source>
        <dbReference type="Proteomes" id="UP001150062"/>
    </source>
</evidence>
<dbReference type="InterPro" id="IPR007873">
    <property type="entry name" value="Glycosyltransferase_ALG3"/>
</dbReference>
<dbReference type="SUPFAM" id="SSF50978">
    <property type="entry name" value="WD40 repeat-like"/>
    <property type="match status" value="1"/>
</dbReference>
<feature type="signal peptide" evidence="3">
    <location>
        <begin position="1"/>
        <end position="18"/>
    </location>
</feature>
<sequence>MRFFSFVLLFCFLTFSFCFSIQDLKKSLFLKSKNEPKWIQIRDGPIGLGSKNEQHQSEIISITKPEETEYIATCSRNGEINFYRVLMYPNIYPYWTHLYYGKLTLPHDTIIKDCLFSKDQTQLIVLQSTKEEENNFNTVTILDLFEIIDVNTRDEYFISNPKINDHLQDLGFQINHPRDNVNFIWSDKKNIENSQISYDNDKYQKELNNKGHIFNNEKSINKILSNDIQTKQHNSFMNNDELVKNKIRMSKDSNYLIIMEGTDHWIIDGSSGNKHRSLRDVKDSQFSTISNSFYTIGMDNSLYVYSKNDESKKSNWAQEKINLEHELKNKNFQQFLVVKKNICDQNNNDDDNADYYNNNNNDKNNNIKKKHKSELLFLYNISKGNNRETLIIIEIDSNFKIKKIQEINLTNVLKEIRNSDHYGDDNTKLRNELLIKSSPDGKYVAVTAVGSNVIQILNYNSNLKKYIIHEQIILKSNKKNNDNENNNKISTINFYQFQFYYLQIGTLNGNYLIHKNNKEESPECFPLARRISFYIKERPIQPKRTHLYKHGNRRSNYIIDGIWKHPLFLLSILMFLILLYFQPIITKLEYLLFAGILNKIGNVMNNLKKYINYLPIILSFLSIFEIVTQQPIFVNDWPAHMSHIEQFLKEKTFDYSKYMHHHGPNTYASGWQYLYSIFYFITNSGSLTLFQILFAIFEVIIMILIFRIISKKLKLPLIIAILAIASNRLHLYNVRVLVNDFPSALGLYIVFYLFLNQKWFWASIFYSFVVATKLNFIFYSPVIFLILLHSTGIIKTILLCFVMLIEQIVLAIPFLLANPIDYLKNAYDISRTLLWEKSRNFKFVGLEIFDDSRWHVLLLCLTLIILVIFLKKVNALLKKIPVGSINWKRLIIFSLMFSNFIFITFSRGLYTPFFVWYFYSFSTICYFSGIPNLFILIFWISHEVLFRWWDSHILEMWITFFYFLINIYILISTFSNDNSFINILEKNPGSLAKDTNHDKLDQKRSKNINKEKKDK</sequence>
<feature type="transmembrane region" description="Helical" evidence="2">
    <location>
        <begin position="890"/>
        <end position="910"/>
    </location>
</feature>
<feature type="compositionally biased region" description="Low complexity" evidence="1">
    <location>
        <begin position="354"/>
        <end position="364"/>
    </location>
</feature>
<feature type="region of interest" description="Disordered" evidence="1">
    <location>
        <begin position="348"/>
        <end position="367"/>
    </location>
</feature>
<dbReference type="PANTHER" id="PTHR12646:SF1">
    <property type="match status" value="1"/>
</dbReference>
<name>A0ABQ8ZAX4_9EUKA</name>
<keyword evidence="2" id="KW-0812">Transmembrane</keyword>
<proteinExistence type="predicted"/>
<dbReference type="Proteomes" id="UP001150062">
    <property type="component" value="Unassembled WGS sequence"/>
</dbReference>
<keyword evidence="2" id="KW-0472">Membrane</keyword>
<evidence type="ECO:0000256" key="2">
    <source>
        <dbReference type="SAM" id="Phobius"/>
    </source>
</evidence>
<feature type="transmembrane region" description="Helical" evidence="2">
    <location>
        <begin position="736"/>
        <end position="755"/>
    </location>
</feature>
<dbReference type="InterPro" id="IPR036322">
    <property type="entry name" value="WD40_repeat_dom_sf"/>
</dbReference>
<dbReference type="PANTHER" id="PTHR12646">
    <property type="entry name" value="NOT56 - RELATED"/>
    <property type="match status" value="1"/>
</dbReference>
<feature type="transmembrane region" description="Helical" evidence="2">
    <location>
        <begin position="916"/>
        <end position="940"/>
    </location>
</feature>
<gene>
    <name evidence="4" type="ORF">M0813_12924</name>
</gene>
<evidence type="ECO:0000256" key="1">
    <source>
        <dbReference type="SAM" id="MobiDB-lite"/>
    </source>
</evidence>
<evidence type="ECO:0008006" key="6">
    <source>
        <dbReference type="Google" id="ProtNLM"/>
    </source>
</evidence>
<feature type="chain" id="PRO_5045357964" description="Dolichyl-phosphate-mannose--protein mannosyltransferase" evidence="3">
    <location>
        <begin position="19"/>
        <end position="1015"/>
    </location>
</feature>
<feature type="transmembrane region" description="Helical" evidence="2">
    <location>
        <begin position="610"/>
        <end position="628"/>
    </location>
</feature>
<keyword evidence="2" id="KW-1133">Transmembrane helix</keyword>
<feature type="transmembrane region" description="Helical" evidence="2">
    <location>
        <begin position="689"/>
        <end position="709"/>
    </location>
</feature>
<organism evidence="4 5">
    <name type="scientific">Anaeramoeba flamelloides</name>
    <dbReference type="NCBI Taxonomy" id="1746091"/>
    <lineage>
        <taxon>Eukaryota</taxon>
        <taxon>Metamonada</taxon>
        <taxon>Anaeramoebidae</taxon>
        <taxon>Anaeramoeba</taxon>
    </lineage>
</organism>
<dbReference type="Pfam" id="PF05208">
    <property type="entry name" value="ALG3"/>
    <property type="match status" value="1"/>
</dbReference>
<dbReference type="EMBL" id="JAOAOG010000027">
    <property type="protein sequence ID" value="KAJ6254026.1"/>
    <property type="molecule type" value="Genomic_DNA"/>
</dbReference>
<comment type="caution">
    <text evidence="4">The sequence shown here is derived from an EMBL/GenBank/DDBJ whole genome shotgun (WGS) entry which is preliminary data.</text>
</comment>
<evidence type="ECO:0000256" key="3">
    <source>
        <dbReference type="SAM" id="SignalP"/>
    </source>
</evidence>
<feature type="transmembrane region" description="Helical" evidence="2">
    <location>
        <begin position="952"/>
        <end position="971"/>
    </location>
</feature>
<accession>A0ABQ8ZAX4</accession>